<name>A0ABT4CWE9_9CLOT</name>
<dbReference type="InterPro" id="IPR037081">
    <property type="entry name" value="Hyp_TM1506"/>
</dbReference>
<dbReference type="Proteomes" id="UP001078443">
    <property type="component" value="Unassembled WGS sequence"/>
</dbReference>
<dbReference type="InterPro" id="IPR016193">
    <property type="entry name" value="Cytidine_deaminase-like"/>
</dbReference>
<gene>
    <name evidence="1" type="ORF">OW763_03040</name>
</gene>
<comment type="caution">
    <text evidence="1">The sequence shown here is derived from an EMBL/GenBank/DDBJ whole genome shotgun (WGS) entry which is preliminary data.</text>
</comment>
<dbReference type="EMBL" id="JAPQER010000001">
    <property type="protein sequence ID" value="MCY6483332.1"/>
    <property type="molecule type" value="Genomic_DNA"/>
</dbReference>
<dbReference type="Gene3D" id="3.40.140.30">
    <property type="entry name" value="Hypothetical protein TM1506"/>
    <property type="match status" value="1"/>
</dbReference>
<keyword evidence="2" id="KW-1185">Reference proteome</keyword>
<evidence type="ECO:0000313" key="1">
    <source>
        <dbReference type="EMBL" id="MCY6483332.1"/>
    </source>
</evidence>
<dbReference type="InterPro" id="IPR015067">
    <property type="entry name" value="DUF1893_TM1506-like"/>
</dbReference>
<dbReference type="Pfam" id="PF08973">
    <property type="entry name" value="TM1506"/>
    <property type="match status" value="1"/>
</dbReference>
<reference evidence="1" key="1">
    <citation type="submission" date="2022-12" db="EMBL/GenBank/DDBJ databases">
        <authorList>
            <person name="Wang J."/>
        </authorList>
    </citation>
    <scope>NUCLEOTIDE SEQUENCE</scope>
    <source>
        <strain evidence="1">HY-45-18</strain>
    </source>
</reference>
<organism evidence="1 2">
    <name type="scientific">Clostridium aestuarii</name>
    <dbReference type="NCBI Taxonomy" id="338193"/>
    <lineage>
        <taxon>Bacteria</taxon>
        <taxon>Bacillati</taxon>
        <taxon>Bacillota</taxon>
        <taxon>Clostridia</taxon>
        <taxon>Eubacteriales</taxon>
        <taxon>Clostridiaceae</taxon>
        <taxon>Clostridium</taxon>
    </lineage>
</organism>
<dbReference type="SUPFAM" id="SSF53927">
    <property type="entry name" value="Cytidine deaminase-like"/>
    <property type="match status" value="1"/>
</dbReference>
<dbReference type="RefSeq" id="WP_268039584.1">
    <property type="nucleotide sequence ID" value="NZ_JAPQER010000001.1"/>
</dbReference>
<proteinExistence type="predicted"/>
<accession>A0ABT4CWE9</accession>
<sequence>MKDIELAKKYLIENGLSMVIVKDSEVVVQRKARGIEPLFTAVLEKRDLIAGGVLADKVIGKAAAMLSVEAGIKHIYTKMISENAIQVLKHNNISFEYELKVPYILNRTKSDACPVEKMAKDEENIEYLLKKIGNFLKT</sequence>
<evidence type="ECO:0000313" key="2">
    <source>
        <dbReference type="Proteomes" id="UP001078443"/>
    </source>
</evidence>
<protein>
    <submittedName>
        <fullName evidence="1">DUF1893 domain-containing protein</fullName>
    </submittedName>
</protein>